<feature type="domain" description="Peptidase S8/S53" evidence="10">
    <location>
        <begin position="124"/>
        <end position="519"/>
    </location>
</feature>
<feature type="chain" id="PRO_5040833741" evidence="9">
    <location>
        <begin position="19"/>
        <end position="819"/>
    </location>
</feature>
<comment type="caution">
    <text evidence="12">The sequence shown here is derived from an EMBL/GenBank/DDBJ whole genome shotgun (WGS) entry which is preliminary data.</text>
</comment>
<keyword evidence="13" id="KW-1185">Reference proteome</keyword>
<sequence>MRLLNFLTVLTAAAGGLSVETSLLRRDDASATNDTSSAPIPNRYIVEFAEGVNPQQAASDLANAGASVLKIFDSDVFSGASVLKIKLTAPIATSQTFGPGAASANFSVHHMTGVDKLHEAGILGKGAKVAVVDTGVWYPHHALGGGFGPGFKVAGGYDLVGTWWGYNTSDKSPKPDPLDGLGHGTHVSGIIAGQADSYAGVAPEASLYVYKVFGDYADYTDTDTLIDAFLMAYSDGADIITSSVGGQSGFSDDPWAVTASRLAEKGVVVTIANGNDGTSGPFSESNGSNGEFVLAVASVNSDVTAEAAFEATFESHTSNKITVSYQASVFWDSAAYDGWPIVPFNTDPSAPTDACHAFNSGWNLNYTNSIVLVSDGACNWQTKLSVLNALHNYTLPILIYTSQYPVSAFFNGSGDSTVGYITLDAGENLMQALRTGVKVTASFKNTVDNLKFLPSPAFYGGGMPSYYSSVGPTNDLALKPDVAAPGGDIFSTYLDDGWAILSGTSMATPYIAGVAALYIDLSMRIIASGKSLDWLSDPLNPVTSDIRAPVFQVGTGLVNASKVLNFQTSLPHPITYTFSVEASGAIDTMVSNQDPSGKPVVGVYTQVFAAPYAAIPSVTLPHGTFTVKPGQTKTANINFMYPSGLNATNLPLYSGKIIITGSNGESLAVPYMGVGANIHKDLDSVFYYGSGLPGITSGSRGTPIGDAPSWSFNVNPFVKSYPTLRLAFNFDTTEFRWDIFESTWREKDWTYPPVVDIPRSISGSYAWLWFGQLANGSQMTPGTYWMRLAALRPFSTNPQNSDNWDIFTTLQFQVTPLPT</sequence>
<evidence type="ECO:0000256" key="3">
    <source>
        <dbReference type="ARBA" id="ARBA00022729"/>
    </source>
</evidence>
<dbReference type="AlphaFoldDB" id="A0A9W9E1L9"/>
<evidence type="ECO:0000313" key="12">
    <source>
        <dbReference type="EMBL" id="KAJ4854643.1"/>
    </source>
</evidence>
<dbReference type="CDD" id="cd07489">
    <property type="entry name" value="Peptidases_S8_5"/>
    <property type="match status" value="1"/>
</dbReference>
<accession>A0A9W9E1L9</accession>
<feature type="active site" description="Charge relay system" evidence="6 7">
    <location>
        <position position="183"/>
    </location>
</feature>
<dbReference type="InterPro" id="IPR050131">
    <property type="entry name" value="Peptidase_S8_subtilisin-like"/>
</dbReference>
<dbReference type="PROSITE" id="PS00137">
    <property type="entry name" value="SUBTILASE_HIS"/>
    <property type="match status" value="1"/>
</dbReference>
<dbReference type="InterPro" id="IPR022398">
    <property type="entry name" value="Peptidase_S8_His-AS"/>
</dbReference>
<keyword evidence="5 7" id="KW-0720">Serine protease</keyword>
<evidence type="ECO:0000256" key="8">
    <source>
        <dbReference type="RuleBase" id="RU003355"/>
    </source>
</evidence>
<dbReference type="GO" id="GO:0004252">
    <property type="term" value="F:serine-type endopeptidase activity"/>
    <property type="evidence" value="ECO:0007669"/>
    <property type="project" value="UniProtKB-UniRule"/>
</dbReference>
<feature type="active site" description="Charge relay system" evidence="6 7">
    <location>
        <position position="505"/>
    </location>
</feature>
<dbReference type="Gene3D" id="3.40.50.200">
    <property type="entry name" value="Peptidase S8/S53 domain"/>
    <property type="match status" value="2"/>
</dbReference>
<feature type="active site" description="Charge relay system" evidence="6 7">
    <location>
        <position position="133"/>
    </location>
</feature>
<comment type="similarity">
    <text evidence="1 7 8">Belongs to the peptidase S8 family.</text>
</comment>
<evidence type="ECO:0000256" key="4">
    <source>
        <dbReference type="ARBA" id="ARBA00022801"/>
    </source>
</evidence>
<dbReference type="PRINTS" id="PR00723">
    <property type="entry name" value="SUBTILISIN"/>
</dbReference>
<dbReference type="Pfam" id="PF00082">
    <property type="entry name" value="Peptidase_S8"/>
    <property type="match status" value="1"/>
</dbReference>
<keyword evidence="4 7" id="KW-0378">Hydrolase</keyword>
<dbReference type="PROSITE" id="PS00138">
    <property type="entry name" value="SUBTILASE_SER"/>
    <property type="match status" value="1"/>
</dbReference>
<protein>
    <submittedName>
        <fullName evidence="12">Subtilase family domain-containing protein</fullName>
    </submittedName>
</protein>
<evidence type="ECO:0000256" key="9">
    <source>
        <dbReference type="SAM" id="SignalP"/>
    </source>
</evidence>
<dbReference type="PANTHER" id="PTHR43806:SF66">
    <property type="entry name" value="SERIN ENDOPEPTIDASE"/>
    <property type="match status" value="1"/>
</dbReference>
<evidence type="ECO:0000256" key="1">
    <source>
        <dbReference type="ARBA" id="ARBA00011073"/>
    </source>
</evidence>
<evidence type="ECO:0000259" key="11">
    <source>
        <dbReference type="Pfam" id="PF06280"/>
    </source>
</evidence>
<evidence type="ECO:0000256" key="6">
    <source>
        <dbReference type="PIRSR" id="PIRSR615500-1"/>
    </source>
</evidence>
<dbReference type="InterPro" id="IPR036852">
    <property type="entry name" value="Peptidase_S8/S53_dom_sf"/>
</dbReference>
<evidence type="ECO:0000256" key="5">
    <source>
        <dbReference type="ARBA" id="ARBA00022825"/>
    </source>
</evidence>
<evidence type="ECO:0000259" key="10">
    <source>
        <dbReference type="Pfam" id="PF00082"/>
    </source>
</evidence>
<evidence type="ECO:0000256" key="7">
    <source>
        <dbReference type="PROSITE-ProRule" id="PRU01240"/>
    </source>
</evidence>
<dbReference type="RefSeq" id="XP_056023701.1">
    <property type="nucleotide sequence ID" value="XM_056177411.1"/>
</dbReference>
<dbReference type="EMBL" id="JAOPEN010000007">
    <property type="protein sequence ID" value="KAJ4854643.1"/>
    <property type="molecule type" value="Genomic_DNA"/>
</dbReference>
<dbReference type="InterPro" id="IPR000209">
    <property type="entry name" value="Peptidase_S8/S53_dom"/>
</dbReference>
<keyword evidence="3 9" id="KW-0732">Signal</keyword>
<proteinExistence type="inferred from homology"/>
<dbReference type="SUPFAM" id="SSF52743">
    <property type="entry name" value="Subtilisin-like"/>
    <property type="match status" value="1"/>
</dbReference>
<feature type="domain" description="C5a peptidase/Subtilisin-like protease SBT2-like Fn3-like" evidence="11">
    <location>
        <begin position="610"/>
        <end position="672"/>
    </location>
</feature>
<gene>
    <name evidence="12" type="ORF">T069G_10201</name>
</gene>
<dbReference type="PANTHER" id="PTHR43806">
    <property type="entry name" value="PEPTIDASE S8"/>
    <property type="match status" value="1"/>
</dbReference>
<dbReference type="InterPro" id="IPR023827">
    <property type="entry name" value="Peptidase_S8_Asp-AS"/>
</dbReference>
<evidence type="ECO:0000256" key="2">
    <source>
        <dbReference type="ARBA" id="ARBA00022670"/>
    </source>
</evidence>
<name>A0A9W9E1L9_9HYPO</name>
<dbReference type="Proteomes" id="UP001140511">
    <property type="component" value="Unassembled WGS sequence"/>
</dbReference>
<dbReference type="InterPro" id="IPR010435">
    <property type="entry name" value="C5a/SBT2-like_Fn3"/>
</dbReference>
<reference evidence="12" key="1">
    <citation type="submission" date="2022-09" db="EMBL/GenBank/DDBJ databases">
        <title>Chromosome-level assembly of Trichoderma breve T069, a fungus used in development of biopesticide product.</title>
        <authorList>
            <person name="Lin R."/>
            <person name="Liu T."/>
        </authorList>
    </citation>
    <scope>NUCLEOTIDE SEQUENCE</scope>
    <source>
        <strain evidence="12">T069</strain>
    </source>
</reference>
<evidence type="ECO:0000313" key="13">
    <source>
        <dbReference type="Proteomes" id="UP001140511"/>
    </source>
</evidence>
<dbReference type="PROSITE" id="PS51892">
    <property type="entry name" value="SUBTILASE"/>
    <property type="match status" value="1"/>
</dbReference>
<dbReference type="GeneID" id="80872099"/>
<feature type="signal peptide" evidence="9">
    <location>
        <begin position="1"/>
        <end position="18"/>
    </location>
</feature>
<dbReference type="InterPro" id="IPR023828">
    <property type="entry name" value="Peptidase_S8_Ser-AS"/>
</dbReference>
<keyword evidence="2 7" id="KW-0645">Protease</keyword>
<organism evidence="12 13">
    <name type="scientific">Trichoderma breve</name>
    <dbReference type="NCBI Taxonomy" id="2034170"/>
    <lineage>
        <taxon>Eukaryota</taxon>
        <taxon>Fungi</taxon>
        <taxon>Dikarya</taxon>
        <taxon>Ascomycota</taxon>
        <taxon>Pezizomycotina</taxon>
        <taxon>Sordariomycetes</taxon>
        <taxon>Hypocreomycetidae</taxon>
        <taxon>Hypocreales</taxon>
        <taxon>Hypocreaceae</taxon>
        <taxon>Trichoderma</taxon>
    </lineage>
</organism>
<dbReference type="Pfam" id="PF06280">
    <property type="entry name" value="fn3_5"/>
    <property type="match status" value="1"/>
</dbReference>
<dbReference type="PROSITE" id="PS00136">
    <property type="entry name" value="SUBTILASE_ASP"/>
    <property type="match status" value="1"/>
</dbReference>
<dbReference type="GO" id="GO:0016020">
    <property type="term" value="C:membrane"/>
    <property type="evidence" value="ECO:0007669"/>
    <property type="project" value="InterPro"/>
</dbReference>
<dbReference type="InterPro" id="IPR015500">
    <property type="entry name" value="Peptidase_S8_subtilisin-rel"/>
</dbReference>
<dbReference type="InterPro" id="IPR034187">
    <property type="entry name" value="Peptidases_S8_5"/>
</dbReference>
<dbReference type="GO" id="GO:0006508">
    <property type="term" value="P:proteolysis"/>
    <property type="evidence" value="ECO:0007669"/>
    <property type="project" value="UniProtKB-KW"/>
</dbReference>